<dbReference type="Gene3D" id="3.10.129.10">
    <property type="entry name" value="Hotdog Thioesterase"/>
    <property type="match status" value="1"/>
</dbReference>
<dbReference type="CDD" id="cd03443">
    <property type="entry name" value="PaaI_thioesterase"/>
    <property type="match status" value="1"/>
</dbReference>
<evidence type="ECO:0000256" key="3">
    <source>
        <dbReference type="ARBA" id="ARBA00023002"/>
    </source>
</evidence>
<dbReference type="PANTHER" id="PTHR24320">
    <property type="entry name" value="RETINOL DEHYDROGENASE"/>
    <property type="match status" value="1"/>
</dbReference>
<evidence type="ECO:0000313" key="6">
    <source>
        <dbReference type="EMBL" id="OJI98232.1"/>
    </source>
</evidence>
<comment type="similarity">
    <text evidence="1">Belongs to the short-chain dehydrogenases/reductases (SDR) family.</text>
</comment>
<keyword evidence="2" id="KW-0521">NADP</keyword>
<dbReference type="VEuPathDB" id="FungiDB:ASPVEDRAFT_50016"/>
<dbReference type="SUPFAM" id="SSF54637">
    <property type="entry name" value="Thioesterase/thiol ester dehydrase-isomerase"/>
    <property type="match status" value="1"/>
</dbReference>
<proteinExistence type="inferred from homology"/>
<dbReference type="InterPro" id="IPR006683">
    <property type="entry name" value="Thioestr_dom"/>
</dbReference>
<dbReference type="PRINTS" id="PR00080">
    <property type="entry name" value="SDRFAMILY"/>
</dbReference>
<dbReference type="STRING" id="1036611.A0A1L9P9T6"/>
<dbReference type="PANTHER" id="PTHR24320:SF283">
    <property type="entry name" value="RETINOL DEHYDROGENASE 11"/>
    <property type="match status" value="1"/>
</dbReference>
<dbReference type="Pfam" id="PF00106">
    <property type="entry name" value="adh_short"/>
    <property type="match status" value="1"/>
</dbReference>
<feature type="compositionally biased region" description="Basic and acidic residues" evidence="4">
    <location>
        <begin position="507"/>
        <end position="517"/>
    </location>
</feature>
<gene>
    <name evidence="6" type="ORF">ASPVEDRAFT_50016</name>
</gene>
<evidence type="ECO:0000256" key="2">
    <source>
        <dbReference type="ARBA" id="ARBA00022857"/>
    </source>
</evidence>
<feature type="compositionally biased region" description="Low complexity" evidence="4">
    <location>
        <begin position="567"/>
        <end position="578"/>
    </location>
</feature>
<dbReference type="OrthoDB" id="191139at2759"/>
<dbReference type="InterPro" id="IPR029069">
    <property type="entry name" value="HotDog_dom_sf"/>
</dbReference>
<evidence type="ECO:0000259" key="5">
    <source>
        <dbReference type="Pfam" id="PF03061"/>
    </source>
</evidence>
<keyword evidence="7" id="KW-1185">Reference proteome</keyword>
<dbReference type="GeneID" id="63729757"/>
<dbReference type="InterPro" id="IPR002347">
    <property type="entry name" value="SDR_fam"/>
</dbReference>
<evidence type="ECO:0000313" key="7">
    <source>
        <dbReference type="Proteomes" id="UP000184073"/>
    </source>
</evidence>
<dbReference type="SUPFAM" id="SSF51735">
    <property type="entry name" value="NAD(P)-binding Rossmann-fold domains"/>
    <property type="match status" value="1"/>
</dbReference>
<evidence type="ECO:0000256" key="1">
    <source>
        <dbReference type="ARBA" id="ARBA00006484"/>
    </source>
</evidence>
<feature type="compositionally biased region" description="Polar residues" evidence="4">
    <location>
        <begin position="518"/>
        <end position="548"/>
    </location>
</feature>
<dbReference type="EMBL" id="KV878126">
    <property type="protein sequence ID" value="OJI98232.1"/>
    <property type="molecule type" value="Genomic_DNA"/>
</dbReference>
<dbReference type="InterPro" id="IPR036291">
    <property type="entry name" value="NAD(P)-bd_dom_sf"/>
</dbReference>
<dbReference type="GO" id="GO:0016491">
    <property type="term" value="F:oxidoreductase activity"/>
    <property type="evidence" value="ECO:0007669"/>
    <property type="project" value="UniProtKB-KW"/>
</dbReference>
<reference evidence="7" key="1">
    <citation type="journal article" date="2017" name="Genome Biol.">
        <title>Comparative genomics reveals high biological diversity and specific adaptations in the industrially and medically important fungal genus Aspergillus.</title>
        <authorList>
            <person name="de Vries R.P."/>
            <person name="Riley R."/>
            <person name="Wiebenga A."/>
            <person name="Aguilar-Osorio G."/>
            <person name="Amillis S."/>
            <person name="Uchima C.A."/>
            <person name="Anderluh G."/>
            <person name="Asadollahi M."/>
            <person name="Askin M."/>
            <person name="Barry K."/>
            <person name="Battaglia E."/>
            <person name="Bayram O."/>
            <person name="Benocci T."/>
            <person name="Braus-Stromeyer S.A."/>
            <person name="Caldana C."/>
            <person name="Canovas D."/>
            <person name="Cerqueira G.C."/>
            <person name="Chen F."/>
            <person name="Chen W."/>
            <person name="Choi C."/>
            <person name="Clum A."/>
            <person name="Dos Santos R.A."/>
            <person name="Damasio A.R."/>
            <person name="Diallinas G."/>
            <person name="Emri T."/>
            <person name="Fekete E."/>
            <person name="Flipphi M."/>
            <person name="Freyberg S."/>
            <person name="Gallo A."/>
            <person name="Gournas C."/>
            <person name="Habgood R."/>
            <person name="Hainaut M."/>
            <person name="Harispe M.L."/>
            <person name="Henrissat B."/>
            <person name="Hilden K.S."/>
            <person name="Hope R."/>
            <person name="Hossain A."/>
            <person name="Karabika E."/>
            <person name="Karaffa L."/>
            <person name="Karanyi Z."/>
            <person name="Krasevec N."/>
            <person name="Kuo A."/>
            <person name="Kusch H."/>
            <person name="LaButti K."/>
            <person name="Lagendijk E.L."/>
            <person name="Lapidus A."/>
            <person name="Levasseur A."/>
            <person name="Lindquist E."/>
            <person name="Lipzen A."/>
            <person name="Logrieco A.F."/>
            <person name="MacCabe A."/>
            <person name="Maekelae M.R."/>
            <person name="Malavazi I."/>
            <person name="Melin P."/>
            <person name="Meyer V."/>
            <person name="Mielnichuk N."/>
            <person name="Miskei M."/>
            <person name="Molnar A.P."/>
            <person name="Mule G."/>
            <person name="Ngan C.Y."/>
            <person name="Orejas M."/>
            <person name="Orosz E."/>
            <person name="Ouedraogo J.P."/>
            <person name="Overkamp K.M."/>
            <person name="Park H.-S."/>
            <person name="Perrone G."/>
            <person name="Piumi F."/>
            <person name="Punt P.J."/>
            <person name="Ram A.F."/>
            <person name="Ramon A."/>
            <person name="Rauscher S."/>
            <person name="Record E."/>
            <person name="Riano-Pachon D.M."/>
            <person name="Robert V."/>
            <person name="Roehrig J."/>
            <person name="Ruller R."/>
            <person name="Salamov A."/>
            <person name="Salih N.S."/>
            <person name="Samson R.A."/>
            <person name="Sandor E."/>
            <person name="Sanguinetti M."/>
            <person name="Schuetze T."/>
            <person name="Sepcic K."/>
            <person name="Shelest E."/>
            <person name="Sherlock G."/>
            <person name="Sophianopoulou V."/>
            <person name="Squina F.M."/>
            <person name="Sun H."/>
            <person name="Susca A."/>
            <person name="Todd R.B."/>
            <person name="Tsang A."/>
            <person name="Unkles S.E."/>
            <person name="van de Wiele N."/>
            <person name="van Rossen-Uffink D."/>
            <person name="Oliveira J.V."/>
            <person name="Vesth T.C."/>
            <person name="Visser J."/>
            <person name="Yu J.-H."/>
            <person name="Zhou M."/>
            <person name="Andersen M.R."/>
            <person name="Archer D.B."/>
            <person name="Baker S.E."/>
            <person name="Benoit I."/>
            <person name="Brakhage A.A."/>
            <person name="Braus G.H."/>
            <person name="Fischer R."/>
            <person name="Frisvad J.C."/>
            <person name="Goldman G.H."/>
            <person name="Houbraken J."/>
            <person name="Oakley B."/>
            <person name="Pocsi I."/>
            <person name="Scazzocchio C."/>
            <person name="Seiboth B."/>
            <person name="vanKuyk P.A."/>
            <person name="Wortman J."/>
            <person name="Dyer P.S."/>
            <person name="Grigoriev I.V."/>
        </authorList>
    </citation>
    <scope>NUCLEOTIDE SEQUENCE [LARGE SCALE GENOMIC DNA]</scope>
    <source>
        <strain evidence="7">CBS 583.65</strain>
    </source>
</reference>
<dbReference type="Proteomes" id="UP000184073">
    <property type="component" value="Unassembled WGS sequence"/>
</dbReference>
<evidence type="ECO:0000256" key="4">
    <source>
        <dbReference type="SAM" id="MobiDB-lite"/>
    </source>
</evidence>
<dbReference type="Pfam" id="PF03061">
    <property type="entry name" value="4HBT"/>
    <property type="match status" value="1"/>
</dbReference>
<feature type="domain" description="Thioesterase" evidence="5">
    <location>
        <begin position="440"/>
        <end position="503"/>
    </location>
</feature>
<feature type="region of interest" description="Disordered" evidence="4">
    <location>
        <begin position="507"/>
        <end position="578"/>
    </location>
</feature>
<keyword evidence="3" id="KW-0560">Oxidoreductase</keyword>
<dbReference type="PRINTS" id="PR00081">
    <property type="entry name" value="GDHRDH"/>
</dbReference>
<accession>A0A1L9P9T6</accession>
<sequence length="578" mass="63157">MAPSYNETTTAEELAGHFPAEIKGKVVLTTGPSPTSIGATFVEAIARAQPALIILAGRNTSKLQKTADAISQKQPQVQVRLLQLDLGSLAAVREAAAEVKSWDDVPHIDVLVNNAGIMATKFALSPDGFENQFATNHLGHFLFTNLIIDKILASRSPRVVNVSSDGHRLGPIRWADYNFREGETYNKWSAYGQSKTANILMAVSLAEKLGPKGLLAYSLHPGVIFSTSLSSGLEDLDTDIAALNALDRSLGNEEGWRELRLKTDQEGAATTVYAAFEPALQENNGAYLQDCHIADPWTDTVKPWATDKVEAEKLWKLSEKLSWIDDALDRRRDKQICQFRILKKKMEESLSHFQGIPWVAQLLRDDDFITSPLPSRVYKSTTTEDRLFSATIKTPSTIAECLMQYRRPAPGSKPFAPKAIPTTEIRVFCTLGTDLDGFPGILHGGIVATLLDEFTGLILSLSLGGGEPGQDGPVTAYLNTKFVGPVLTPSTVVVSGRITEVKDNRKWKLKGDIKDQNGSHPHNSSLQPPTPHPFSSRSRTDQPTSPSPQKDAYTLPTHSPQPPPISPSLSPRPSQKSK</sequence>
<dbReference type="Gene3D" id="3.40.50.720">
    <property type="entry name" value="NAD(P)-binding Rossmann-like Domain"/>
    <property type="match status" value="1"/>
</dbReference>
<dbReference type="RefSeq" id="XP_040663995.1">
    <property type="nucleotide sequence ID" value="XM_040814246.1"/>
</dbReference>
<dbReference type="AlphaFoldDB" id="A0A1L9P9T6"/>
<organism evidence="6 7">
    <name type="scientific">Aspergillus versicolor CBS 583.65</name>
    <dbReference type="NCBI Taxonomy" id="1036611"/>
    <lineage>
        <taxon>Eukaryota</taxon>
        <taxon>Fungi</taxon>
        <taxon>Dikarya</taxon>
        <taxon>Ascomycota</taxon>
        <taxon>Pezizomycotina</taxon>
        <taxon>Eurotiomycetes</taxon>
        <taxon>Eurotiomycetidae</taxon>
        <taxon>Eurotiales</taxon>
        <taxon>Aspergillaceae</taxon>
        <taxon>Aspergillus</taxon>
        <taxon>Aspergillus subgen. Nidulantes</taxon>
    </lineage>
</organism>
<name>A0A1L9P9T6_ASPVE</name>
<protein>
    <recommendedName>
        <fullName evidence="5">Thioesterase domain-containing protein</fullName>
    </recommendedName>
</protein>